<dbReference type="PANTHER" id="PTHR33667:SF7">
    <property type="entry name" value="RIKEN CDNA 1810020O05 GENE"/>
    <property type="match status" value="1"/>
</dbReference>
<sequence length="1143" mass="125515">MEHQKCSFLVQIDASLAPDALQTPHFRFRFFDGSKRATPPVGAPGWTLAEDATHCRFECSIADVAMTEAMARALDDDPIVCFVLSDQPTAAMAASASESAKGAKGDAKAAAAKRPPSAASHESATPQATGTPRSSPSKGRLIADVFEMDLSVLLSGQQRVEQTWTSGQEAGSTVPDDALSIFEELRLGAKSSDTRHGAGLSLFSAHSGINHLTIRITADQALLSPALARKLNPLTFTLASLRRLPPFHAAVGSVRPVYAQVRVLPELRVTEPSSSPVRLVVTSGRQHENTVMWSHSVTFLAARWDAAELHEALLTSSMRVEVHDRDPVEPRALQRLHLKWESLHSTGVDPTAPPGVRPGTPGSSSTTNASSAQSRTTTPRTAAANAATKPMDVFAVDEIVKRDWLALLQRAGDRAAFGEATFHLAELLLPVVQTAKDTRSPHVQLKLTVDVTARKRRETPLGCAALNAASDPATWAESTPLERLVREPAPFLAHQTTLSLHIALTFPLVAASVSASSSLASTLPPVAAPFSRLALLFPYNDSATLRRVMTPFERCNTTALPGVPIRSYELTDAERQASERGQLDLLTGVMVIDTTHRMVLVEGLADGAMRTLHAALLPRDKPNDPRGVQLLADLSLRFTRRLYTAFGMDLKRIKLRDSLPELLQRPDMYLRSKVSESCYLALTRLAEIRRSARLVEVRDAELFPSASMLLDVESKYGESISLEDIYGQKERASDSNGGASPSAAPDDPAVADEHEARPSRRRSGPSLKAPTDASNPAFDEWRRQRTETNYVEQRRQQALAQQEAYQVRRDIERQQQKAADSGPVYMYSGQRLRTQEVLQDELRRRLASDHNATYTFGPEFQSLAFPLVNPDELRQLEEREARKKWTTTRGFVYPAPRPVDEYNRHADAPSEVRREELREPFVDNVNHPKPLSRGEGDESASGRAAFTTLPSKDMIFGGTNADGSVNAEYFRSVHLCGDGLQREMQEARAREQAEWERRLVVDRSQLKFLAHGNICSLPRAQPSQLDKLRDILDGPVRSKPLRVVRHATLPSGKRVPLRAAPASILHHQPYVGPVAATFATTLRTSSTEDASHAANHGSDFRFPSVTDLLTPPVKQHTTYRPIAPVAGPEKRGLLWRNDPSGSH</sequence>
<dbReference type="EMBL" id="JAKCXM010000008">
    <property type="protein sequence ID" value="KAJ0408803.1"/>
    <property type="molecule type" value="Genomic_DNA"/>
</dbReference>
<gene>
    <name evidence="2" type="ORF">P43SY_000699</name>
</gene>
<evidence type="ECO:0000256" key="1">
    <source>
        <dbReference type="SAM" id="MobiDB-lite"/>
    </source>
</evidence>
<keyword evidence="3" id="KW-1185">Reference proteome</keyword>
<dbReference type="Proteomes" id="UP001209570">
    <property type="component" value="Unassembled WGS sequence"/>
</dbReference>
<evidence type="ECO:0000313" key="3">
    <source>
        <dbReference type="Proteomes" id="UP001209570"/>
    </source>
</evidence>
<feature type="compositionally biased region" description="Low complexity" evidence="1">
    <location>
        <begin position="357"/>
        <end position="385"/>
    </location>
</feature>
<accession>A0AAD5QAH8</accession>
<feature type="compositionally biased region" description="Low complexity" evidence="1">
    <location>
        <begin position="739"/>
        <end position="748"/>
    </location>
</feature>
<reference evidence="2" key="1">
    <citation type="submission" date="2021-12" db="EMBL/GenBank/DDBJ databases">
        <title>Prjna785345.</title>
        <authorList>
            <person name="Rujirawat T."/>
            <person name="Krajaejun T."/>
        </authorList>
    </citation>
    <scope>NUCLEOTIDE SEQUENCE</scope>
    <source>
        <strain evidence="2">Pi057C3</strain>
    </source>
</reference>
<evidence type="ECO:0000313" key="2">
    <source>
        <dbReference type="EMBL" id="KAJ0408803.1"/>
    </source>
</evidence>
<feature type="region of interest" description="Disordered" evidence="1">
    <location>
        <begin position="729"/>
        <end position="782"/>
    </location>
</feature>
<comment type="caution">
    <text evidence="2">The sequence shown here is derived from an EMBL/GenBank/DDBJ whole genome shotgun (WGS) entry which is preliminary data.</text>
</comment>
<feature type="region of interest" description="Disordered" evidence="1">
    <location>
        <begin position="95"/>
        <end position="138"/>
    </location>
</feature>
<protein>
    <submittedName>
        <fullName evidence="2">Uncharacterized protein</fullName>
    </submittedName>
</protein>
<feature type="compositionally biased region" description="Low complexity" evidence="1">
    <location>
        <begin position="108"/>
        <end position="120"/>
    </location>
</feature>
<dbReference type="PANTHER" id="PTHR33667">
    <property type="entry name" value="SI:DKEY-57N24.6"/>
    <property type="match status" value="1"/>
</dbReference>
<name>A0AAD5QAH8_PYTIN</name>
<feature type="region of interest" description="Disordered" evidence="1">
    <location>
        <begin position="345"/>
        <end position="385"/>
    </location>
</feature>
<dbReference type="AlphaFoldDB" id="A0AAD5QAH8"/>
<feature type="region of interest" description="Disordered" evidence="1">
    <location>
        <begin position="923"/>
        <end position="942"/>
    </location>
</feature>
<proteinExistence type="predicted"/>
<feature type="compositionally biased region" description="Polar residues" evidence="1">
    <location>
        <begin position="122"/>
        <end position="137"/>
    </location>
</feature>
<organism evidence="2 3">
    <name type="scientific">Pythium insidiosum</name>
    <name type="common">Pythiosis disease agent</name>
    <dbReference type="NCBI Taxonomy" id="114742"/>
    <lineage>
        <taxon>Eukaryota</taxon>
        <taxon>Sar</taxon>
        <taxon>Stramenopiles</taxon>
        <taxon>Oomycota</taxon>
        <taxon>Peronosporomycetes</taxon>
        <taxon>Pythiales</taxon>
        <taxon>Pythiaceae</taxon>
        <taxon>Pythium</taxon>
    </lineage>
</organism>